<name>A0A9W6XIZ0_9STRA</name>
<evidence type="ECO:0000313" key="3">
    <source>
        <dbReference type="Proteomes" id="UP001165121"/>
    </source>
</evidence>
<dbReference type="Proteomes" id="UP001165121">
    <property type="component" value="Unassembled WGS sequence"/>
</dbReference>
<evidence type="ECO:0000256" key="1">
    <source>
        <dbReference type="SAM" id="MobiDB-lite"/>
    </source>
</evidence>
<keyword evidence="3" id="KW-1185">Reference proteome</keyword>
<organism evidence="2 3">
    <name type="scientific">Phytophthora fragariaefolia</name>
    <dbReference type="NCBI Taxonomy" id="1490495"/>
    <lineage>
        <taxon>Eukaryota</taxon>
        <taxon>Sar</taxon>
        <taxon>Stramenopiles</taxon>
        <taxon>Oomycota</taxon>
        <taxon>Peronosporomycetes</taxon>
        <taxon>Peronosporales</taxon>
        <taxon>Peronosporaceae</taxon>
        <taxon>Phytophthora</taxon>
    </lineage>
</organism>
<sequence length="77" mass="8069">MLLPAQSVVEVTPSLKWALVTLAANYLGIAQVAVSTPAIFSCEGIHTGISSTRDQTAQLPQRSHAPGLKLSIPVSTE</sequence>
<feature type="region of interest" description="Disordered" evidence="1">
    <location>
        <begin position="53"/>
        <end position="77"/>
    </location>
</feature>
<protein>
    <submittedName>
        <fullName evidence="2">Unnamed protein product</fullName>
    </submittedName>
</protein>
<accession>A0A9W6XIZ0</accession>
<dbReference type="AlphaFoldDB" id="A0A9W6XIZ0"/>
<gene>
    <name evidence="2" type="ORF">Pfra01_001188400</name>
</gene>
<proteinExistence type="predicted"/>
<reference evidence="2" key="1">
    <citation type="submission" date="2023-04" db="EMBL/GenBank/DDBJ databases">
        <title>Phytophthora fragariaefolia NBRC 109709.</title>
        <authorList>
            <person name="Ichikawa N."/>
            <person name="Sato H."/>
            <person name="Tonouchi N."/>
        </authorList>
    </citation>
    <scope>NUCLEOTIDE SEQUENCE</scope>
    <source>
        <strain evidence="2">NBRC 109709</strain>
    </source>
</reference>
<comment type="caution">
    <text evidence="2">The sequence shown here is derived from an EMBL/GenBank/DDBJ whole genome shotgun (WGS) entry which is preliminary data.</text>
</comment>
<evidence type="ECO:0000313" key="2">
    <source>
        <dbReference type="EMBL" id="GMF39687.1"/>
    </source>
</evidence>
<dbReference type="EMBL" id="BSXT01001182">
    <property type="protein sequence ID" value="GMF39687.1"/>
    <property type="molecule type" value="Genomic_DNA"/>
</dbReference>